<dbReference type="Proteomes" id="UP000799764">
    <property type="component" value="Unassembled WGS sequence"/>
</dbReference>
<dbReference type="AlphaFoldDB" id="A0A9P4PNE1"/>
<reference evidence="3" key="1">
    <citation type="journal article" date="2020" name="Stud. Mycol.">
        <title>101 Dothideomycetes genomes: a test case for predicting lifestyles and emergence of pathogens.</title>
        <authorList>
            <person name="Haridas S."/>
            <person name="Albert R."/>
            <person name="Binder M."/>
            <person name="Bloem J."/>
            <person name="Labutti K."/>
            <person name="Salamov A."/>
            <person name="Andreopoulos B."/>
            <person name="Baker S."/>
            <person name="Barry K."/>
            <person name="Bills G."/>
            <person name="Bluhm B."/>
            <person name="Cannon C."/>
            <person name="Castanera R."/>
            <person name="Culley D."/>
            <person name="Daum C."/>
            <person name="Ezra D."/>
            <person name="Gonzalez J."/>
            <person name="Henrissat B."/>
            <person name="Kuo A."/>
            <person name="Liang C."/>
            <person name="Lipzen A."/>
            <person name="Lutzoni F."/>
            <person name="Magnuson J."/>
            <person name="Mondo S."/>
            <person name="Nolan M."/>
            <person name="Ohm R."/>
            <person name="Pangilinan J."/>
            <person name="Park H.-J."/>
            <person name="Ramirez L."/>
            <person name="Alfaro M."/>
            <person name="Sun H."/>
            <person name="Tritt A."/>
            <person name="Yoshinaga Y."/>
            <person name="Zwiers L.-H."/>
            <person name="Turgeon B."/>
            <person name="Goodwin S."/>
            <person name="Spatafora J."/>
            <person name="Crous P."/>
            <person name="Grigoriev I."/>
        </authorList>
    </citation>
    <scope>NUCLEOTIDE SEQUENCE</scope>
    <source>
        <strain evidence="3">CBS 690.94</strain>
    </source>
</reference>
<evidence type="ECO:0000256" key="2">
    <source>
        <dbReference type="SAM" id="SignalP"/>
    </source>
</evidence>
<feature type="signal peptide" evidence="2">
    <location>
        <begin position="1"/>
        <end position="15"/>
    </location>
</feature>
<dbReference type="EMBL" id="MU001498">
    <property type="protein sequence ID" value="KAF2446343.1"/>
    <property type="molecule type" value="Genomic_DNA"/>
</dbReference>
<keyword evidence="2" id="KW-0732">Signal</keyword>
<feature type="chain" id="PRO_5040286446" description="Secreted protein" evidence="2">
    <location>
        <begin position="16"/>
        <end position="142"/>
    </location>
</feature>
<evidence type="ECO:0000256" key="1">
    <source>
        <dbReference type="SAM" id="MobiDB-lite"/>
    </source>
</evidence>
<sequence length="142" mass="15801">MLLFRFLFLISTSAACKCFHKTTPFGPSKYATAAACQEAHGKMRYFPDGGFDCNAHTMSNRLRKFSIWCRVYGNCSDCRCPHGCSNRCPNDVAMFGDDTRDETEDDEGDFRVTVNGMNAGTENEDVGDEGKSRAVVYRSFSG</sequence>
<comment type="caution">
    <text evidence="3">The sequence shown here is derived from an EMBL/GenBank/DDBJ whole genome shotgun (WGS) entry which is preliminary data.</text>
</comment>
<evidence type="ECO:0000313" key="4">
    <source>
        <dbReference type="Proteomes" id="UP000799764"/>
    </source>
</evidence>
<evidence type="ECO:0000313" key="3">
    <source>
        <dbReference type="EMBL" id="KAF2446343.1"/>
    </source>
</evidence>
<feature type="region of interest" description="Disordered" evidence="1">
    <location>
        <begin position="111"/>
        <end position="130"/>
    </location>
</feature>
<protein>
    <recommendedName>
        <fullName evidence="5">Secreted protein</fullName>
    </recommendedName>
</protein>
<keyword evidence="4" id="KW-1185">Reference proteome</keyword>
<proteinExistence type="predicted"/>
<gene>
    <name evidence="3" type="ORF">P171DRAFT_430508</name>
</gene>
<dbReference type="PROSITE" id="PS51257">
    <property type="entry name" value="PROKAR_LIPOPROTEIN"/>
    <property type="match status" value="1"/>
</dbReference>
<accession>A0A9P4PNE1</accession>
<evidence type="ECO:0008006" key="5">
    <source>
        <dbReference type="Google" id="ProtNLM"/>
    </source>
</evidence>
<dbReference type="OrthoDB" id="10399455at2759"/>
<organism evidence="3 4">
    <name type="scientific">Karstenula rhodostoma CBS 690.94</name>
    <dbReference type="NCBI Taxonomy" id="1392251"/>
    <lineage>
        <taxon>Eukaryota</taxon>
        <taxon>Fungi</taxon>
        <taxon>Dikarya</taxon>
        <taxon>Ascomycota</taxon>
        <taxon>Pezizomycotina</taxon>
        <taxon>Dothideomycetes</taxon>
        <taxon>Pleosporomycetidae</taxon>
        <taxon>Pleosporales</taxon>
        <taxon>Massarineae</taxon>
        <taxon>Didymosphaeriaceae</taxon>
        <taxon>Karstenula</taxon>
    </lineage>
</organism>
<name>A0A9P4PNE1_9PLEO</name>